<dbReference type="PANTHER" id="PTHR34002">
    <property type="entry name" value="BLR1656 PROTEIN"/>
    <property type="match status" value="1"/>
</dbReference>
<evidence type="ECO:0000313" key="5">
    <source>
        <dbReference type="Proteomes" id="UP000593566"/>
    </source>
</evidence>
<reference evidence="4 5" key="1">
    <citation type="journal article" date="2020" name="Genomics">
        <title>Complete, high-quality genomes from long-read metagenomic sequencing of two wolf lichen thalli reveals enigmatic genome architecture.</title>
        <authorList>
            <person name="McKenzie S.K."/>
            <person name="Walston R.F."/>
            <person name="Allen J.L."/>
        </authorList>
    </citation>
    <scope>NUCLEOTIDE SEQUENCE [LARGE SCALE GENOMIC DNA]</scope>
    <source>
        <strain evidence="4">WasteWater1</strain>
    </source>
</reference>
<name>A0A8H6FA63_9LECA</name>
<sequence length="252" mass="27331">MQAFFHLLPLLATFVPTSAAPSKALEARDPQCGMYDSVYSGSYSLNTNEWGEATGTGSQCSQINGLDGNSLAWQTTWSWEDNVNNVKAYTNVASSSTSCQQISSISSIPTSWSWSYTGSDIRANVCYDTFVGSSCDGAQNYEVMVWLGLYGSDLYPLSNNGYPPTPTASPYIGETQFNLIIGTNQEGTNVYTFVAIDDATDYSGDLIAFYNYLEANEDFPGNYYIQSITAGSEVFTGSDAMLSTYGFSISQS</sequence>
<keyword evidence="2" id="KW-0119">Carbohydrate metabolism</keyword>
<comment type="similarity">
    <text evidence="1 2">Belongs to the glycosyl hydrolase 12 (cellulase H) family.</text>
</comment>
<comment type="caution">
    <text evidence="4">The sequence shown here is derived from an EMBL/GenBank/DDBJ whole genome shotgun (WGS) entry which is preliminary data.</text>
</comment>
<dbReference type="PANTHER" id="PTHR34002:SF9">
    <property type="entry name" value="XYLOGLUCAN-SPECIFIC ENDO-BETA-1,4-GLUCANASE A"/>
    <property type="match status" value="1"/>
</dbReference>
<dbReference type="InterPro" id="IPR013319">
    <property type="entry name" value="GH11/12"/>
</dbReference>
<dbReference type="GeneID" id="59331911"/>
<dbReference type="SUPFAM" id="SSF49899">
    <property type="entry name" value="Concanavalin A-like lectins/glucanases"/>
    <property type="match status" value="1"/>
</dbReference>
<dbReference type="EMBL" id="JACCJB010000017">
    <property type="protein sequence ID" value="KAF6220368.1"/>
    <property type="molecule type" value="Genomic_DNA"/>
</dbReference>
<feature type="chain" id="PRO_5034142927" evidence="3">
    <location>
        <begin position="20"/>
        <end position="252"/>
    </location>
</feature>
<dbReference type="Proteomes" id="UP000593566">
    <property type="component" value="Unassembled WGS sequence"/>
</dbReference>
<dbReference type="RefSeq" id="XP_037149803.1">
    <property type="nucleotide sequence ID" value="XM_037294422.1"/>
</dbReference>
<keyword evidence="5" id="KW-1185">Reference proteome</keyword>
<gene>
    <name evidence="4" type="ORF">HO133_003500</name>
</gene>
<evidence type="ECO:0000256" key="3">
    <source>
        <dbReference type="SAM" id="SignalP"/>
    </source>
</evidence>
<dbReference type="GO" id="GO:0008810">
    <property type="term" value="F:cellulase activity"/>
    <property type="evidence" value="ECO:0007669"/>
    <property type="project" value="InterPro"/>
</dbReference>
<dbReference type="AlphaFoldDB" id="A0A8H6FA63"/>
<dbReference type="Pfam" id="PF01670">
    <property type="entry name" value="Glyco_hydro_12"/>
    <property type="match status" value="1"/>
</dbReference>
<accession>A0A8H6FA63</accession>
<dbReference type="GO" id="GO:0000272">
    <property type="term" value="P:polysaccharide catabolic process"/>
    <property type="evidence" value="ECO:0007669"/>
    <property type="project" value="UniProtKB-KW"/>
</dbReference>
<organism evidence="4 5">
    <name type="scientific">Letharia lupina</name>
    <dbReference type="NCBI Taxonomy" id="560253"/>
    <lineage>
        <taxon>Eukaryota</taxon>
        <taxon>Fungi</taxon>
        <taxon>Dikarya</taxon>
        <taxon>Ascomycota</taxon>
        <taxon>Pezizomycotina</taxon>
        <taxon>Lecanoromycetes</taxon>
        <taxon>OSLEUM clade</taxon>
        <taxon>Lecanoromycetidae</taxon>
        <taxon>Lecanorales</taxon>
        <taxon>Lecanorineae</taxon>
        <taxon>Parmeliaceae</taxon>
        <taxon>Letharia</taxon>
    </lineage>
</organism>
<proteinExistence type="inferred from homology"/>
<evidence type="ECO:0000313" key="4">
    <source>
        <dbReference type="EMBL" id="KAF6220368.1"/>
    </source>
</evidence>
<keyword evidence="2" id="KW-0378">Hydrolase</keyword>
<keyword evidence="2" id="KW-0624">Polysaccharide degradation</keyword>
<feature type="signal peptide" evidence="3">
    <location>
        <begin position="1"/>
        <end position="19"/>
    </location>
</feature>
<protein>
    <submittedName>
        <fullName evidence="4">Uncharacterized protein</fullName>
    </submittedName>
</protein>
<evidence type="ECO:0000256" key="1">
    <source>
        <dbReference type="ARBA" id="ARBA00005519"/>
    </source>
</evidence>
<evidence type="ECO:0000256" key="2">
    <source>
        <dbReference type="RuleBase" id="RU361163"/>
    </source>
</evidence>
<dbReference type="InterPro" id="IPR002594">
    <property type="entry name" value="GH12"/>
</dbReference>
<keyword evidence="3" id="KW-0732">Signal</keyword>
<dbReference type="InterPro" id="IPR013320">
    <property type="entry name" value="ConA-like_dom_sf"/>
</dbReference>
<keyword evidence="2" id="KW-0326">Glycosidase</keyword>
<dbReference type="Gene3D" id="2.60.120.180">
    <property type="match status" value="1"/>
</dbReference>